<feature type="compositionally biased region" description="Basic and acidic residues" evidence="1">
    <location>
        <begin position="43"/>
        <end position="54"/>
    </location>
</feature>
<evidence type="ECO:0000313" key="2">
    <source>
        <dbReference type="EMBL" id="JAE00187.1"/>
    </source>
</evidence>
<accession>A0A0A9EJC8</accession>
<protein>
    <submittedName>
        <fullName evidence="2">Uncharacterized protein</fullName>
    </submittedName>
</protein>
<dbReference type="AlphaFoldDB" id="A0A0A9EJC8"/>
<name>A0A0A9EJC8_ARUDO</name>
<sequence>MTLLQGKLRLLPKIIRSQGKELKMEGPPSAEKQGSRHLSQDLQNHREHNHIDQD</sequence>
<proteinExistence type="predicted"/>
<reference evidence="2" key="1">
    <citation type="submission" date="2014-09" db="EMBL/GenBank/DDBJ databases">
        <authorList>
            <person name="Magalhaes I.L.F."/>
            <person name="Oliveira U."/>
            <person name="Santos F.R."/>
            <person name="Vidigal T.H.D.A."/>
            <person name="Brescovit A.D."/>
            <person name="Santos A.J."/>
        </authorList>
    </citation>
    <scope>NUCLEOTIDE SEQUENCE</scope>
    <source>
        <tissue evidence="2">Shoot tissue taken approximately 20 cm above the soil surface</tissue>
    </source>
</reference>
<reference evidence="2" key="2">
    <citation type="journal article" date="2015" name="Data Brief">
        <title>Shoot transcriptome of the giant reed, Arundo donax.</title>
        <authorList>
            <person name="Barrero R.A."/>
            <person name="Guerrero F.D."/>
            <person name="Moolhuijzen P."/>
            <person name="Goolsby J.A."/>
            <person name="Tidwell J."/>
            <person name="Bellgard S.E."/>
            <person name="Bellgard M.I."/>
        </authorList>
    </citation>
    <scope>NUCLEOTIDE SEQUENCE</scope>
    <source>
        <tissue evidence="2">Shoot tissue taken approximately 20 cm above the soil surface</tissue>
    </source>
</reference>
<evidence type="ECO:0000256" key="1">
    <source>
        <dbReference type="SAM" id="MobiDB-lite"/>
    </source>
</evidence>
<feature type="region of interest" description="Disordered" evidence="1">
    <location>
        <begin position="17"/>
        <end position="54"/>
    </location>
</feature>
<organism evidence="2">
    <name type="scientific">Arundo donax</name>
    <name type="common">Giant reed</name>
    <name type="synonym">Donax arundinaceus</name>
    <dbReference type="NCBI Taxonomy" id="35708"/>
    <lineage>
        <taxon>Eukaryota</taxon>
        <taxon>Viridiplantae</taxon>
        <taxon>Streptophyta</taxon>
        <taxon>Embryophyta</taxon>
        <taxon>Tracheophyta</taxon>
        <taxon>Spermatophyta</taxon>
        <taxon>Magnoliopsida</taxon>
        <taxon>Liliopsida</taxon>
        <taxon>Poales</taxon>
        <taxon>Poaceae</taxon>
        <taxon>PACMAD clade</taxon>
        <taxon>Arundinoideae</taxon>
        <taxon>Arundineae</taxon>
        <taxon>Arundo</taxon>
    </lineage>
</organism>
<dbReference type="EMBL" id="GBRH01197709">
    <property type="protein sequence ID" value="JAE00187.1"/>
    <property type="molecule type" value="Transcribed_RNA"/>
</dbReference>